<dbReference type="VEuPathDB" id="FungiDB:YALI0_A06633g"/>
<feature type="compositionally biased region" description="Basic and acidic residues" evidence="1">
    <location>
        <begin position="198"/>
        <end position="208"/>
    </location>
</feature>
<evidence type="ECO:0000313" key="3">
    <source>
        <dbReference type="Proteomes" id="UP000182444"/>
    </source>
</evidence>
<organism evidence="2 3">
    <name type="scientific">Yarrowia lipolytica</name>
    <name type="common">Candida lipolytica</name>
    <dbReference type="NCBI Taxonomy" id="4952"/>
    <lineage>
        <taxon>Eukaryota</taxon>
        <taxon>Fungi</taxon>
        <taxon>Dikarya</taxon>
        <taxon>Ascomycota</taxon>
        <taxon>Saccharomycotina</taxon>
        <taxon>Dipodascomycetes</taxon>
        <taxon>Dipodascales</taxon>
        <taxon>Dipodascales incertae sedis</taxon>
        <taxon>Yarrowia</taxon>
    </lineage>
</organism>
<dbReference type="RefSeq" id="XP_068137759.1">
    <property type="nucleotide sequence ID" value="XM_068281658.1"/>
</dbReference>
<dbReference type="VEuPathDB" id="FungiDB:YALI1_A06311g"/>
<evidence type="ECO:0000313" key="2">
    <source>
        <dbReference type="EMBL" id="AOW00322.1"/>
    </source>
</evidence>
<evidence type="ECO:0000256" key="1">
    <source>
        <dbReference type="SAM" id="MobiDB-lite"/>
    </source>
</evidence>
<gene>
    <name evidence="2" type="ORF">YALI1_A06311g</name>
</gene>
<dbReference type="GeneID" id="94582319"/>
<accession>A0A1D8N3W7</accession>
<sequence length="208" mass="22361">MPLGDSQALTQASIALLTMYGVCLADLCSSFSFTAVVALAFQLGSSEFHPVSMSISNRSFACENDGPLKRNCTLESSQSVARAQWLWHFALAAANAVLKNSQGTKVVLTFVSQHNHSLFAHGTFSAHGGQPDTKGYRLKTLGSGGCTRFCKELADFSAQTLNQELSHWAHAINASLPFLTDSWDSGISPHCPKTTQSDGKKKMETSSL</sequence>
<feature type="region of interest" description="Disordered" evidence="1">
    <location>
        <begin position="189"/>
        <end position="208"/>
    </location>
</feature>
<dbReference type="EMBL" id="CP017553">
    <property type="protein sequence ID" value="AOW00322.1"/>
    <property type="molecule type" value="Genomic_DNA"/>
</dbReference>
<proteinExistence type="predicted"/>
<protein>
    <submittedName>
        <fullName evidence="2">Uncharacterized protein</fullName>
    </submittedName>
</protein>
<name>A0A1D8N3W7_YARLL</name>
<dbReference type="Proteomes" id="UP000182444">
    <property type="component" value="Chromosome 1A"/>
</dbReference>
<dbReference type="AlphaFoldDB" id="A0A1D8N3W7"/>
<reference evidence="2 3" key="1">
    <citation type="journal article" date="2016" name="PLoS ONE">
        <title>Sequence Assembly of Yarrowia lipolytica Strain W29/CLIB89 Shows Transposable Element Diversity.</title>
        <authorList>
            <person name="Magnan C."/>
            <person name="Yu J."/>
            <person name="Chang I."/>
            <person name="Jahn E."/>
            <person name="Kanomata Y."/>
            <person name="Wu J."/>
            <person name="Zeller M."/>
            <person name="Oakes M."/>
            <person name="Baldi P."/>
            <person name="Sandmeyer S."/>
        </authorList>
    </citation>
    <scope>NUCLEOTIDE SEQUENCE [LARGE SCALE GENOMIC DNA]</scope>
    <source>
        <strain evidence="3">CLIB89(W29)</strain>
    </source>
</reference>